<evidence type="ECO:0000259" key="7">
    <source>
        <dbReference type="SMART" id="SM00079"/>
    </source>
</evidence>
<dbReference type="RefSeq" id="WP_205104079.1">
    <property type="nucleotide sequence ID" value="NZ_JACJJC010000019.1"/>
</dbReference>
<proteinExistence type="inferred from homology"/>
<keyword evidence="9" id="KW-1185">Reference proteome</keyword>
<feature type="chain" id="PRO_5046857330" evidence="5">
    <location>
        <begin position="29"/>
        <end position="262"/>
    </location>
</feature>
<dbReference type="Gene3D" id="3.40.190.10">
    <property type="entry name" value="Periplasmic binding protein-like II"/>
    <property type="match status" value="2"/>
</dbReference>
<evidence type="ECO:0000313" key="9">
    <source>
        <dbReference type="Proteomes" id="UP000715095"/>
    </source>
</evidence>
<dbReference type="PANTHER" id="PTHR35936">
    <property type="entry name" value="MEMBRANE-BOUND LYTIC MUREIN TRANSGLYCOSYLASE F"/>
    <property type="match status" value="1"/>
</dbReference>
<evidence type="ECO:0000256" key="1">
    <source>
        <dbReference type="ARBA" id="ARBA00004196"/>
    </source>
</evidence>
<comment type="caution">
    <text evidence="8">The sequence shown here is derived from an EMBL/GenBank/DDBJ whole genome shotgun (WGS) entry which is preliminary data.</text>
</comment>
<dbReference type="SMART" id="SM00062">
    <property type="entry name" value="PBPb"/>
    <property type="match status" value="1"/>
</dbReference>
<dbReference type="InterPro" id="IPR001320">
    <property type="entry name" value="Iontro_rcpt_C"/>
</dbReference>
<evidence type="ECO:0000256" key="3">
    <source>
        <dbReference type="ARBA" id="ARBA00022729"/>
    </source>
</evidence>
<dbReference type="InterPro" id="IPR001638">
    <property type="entry name" value="Solute-binding_3/MltF_N"/>
</dbReference>
<feature type="domain" description="Solute-binding protein family 3/N-terminal" evidence="6">
    <location>
        <begin position="31"/>
        <end position="255"/>
    </location>
</feature>
<protein>
    <submittedName>
        <fullName evidence="8">Basic amino acid ABC transporter substrate-binding protein</fullName>
    </submittedName>
</protein>
<dbReference type="InterPro" id="IPR018313">
    <property type="entry name" value="SBP_3_CS"/>
</dbReference>
<organism evidence="8 9">
    <name type="scientific">Sutterella massiliensis</name>
    <dbReference type="NCBI Taxonomy" id="1816689"/>
    <lineage>
        <taxon>Bacteria</taxon>
        <taxon>Pseudomonadati</taxon>
        <taxon>Pseudomonadota</taxon>
        <taxon>Betaproteobacteria</taxon>
        <taxon>Burkholderiales</taxon>
        <taxon>Sutterellaceae</taxon>
        <taxon>Sutterella</taxon>
    </lineage>
</organism>
<dbReference type="Proteomes" id="UP000715095">
    <property type="component" value="Unassembled WGS sequence"/>
</dbReference>
<sequence>MTTLISRRAAVAGMLSAFLFGAVGSASAAEPLRVATNAVFPPFEFYDSKTGGMQGYEIDLIKAMAEAMGRELKLEQMGFDAIIPAIISGTIDAGASGFSITPERGKRVNFTMPFYQSGLTILVAKGSEGAIKGFDDLKGKKISVQIGTTSQTFAKKIEGAEVSTFNNAGDAILNLVGGNCDAVINDKPVTDYILSQNKSLAEKTVHLPVLATADNFAMVTAKNNKALCDKMNAAMKKLKADGTFDKIYQKWFGRAPEPELLQ</sequence>
<comment type="similarity">
    <text evidence="2 4">Belongs to the bacterial solute-binding protein 3 family.</text>
</comment>
<comment type="subcellular location">
    <subcellularLocation>
        <location evidence="1">Cell envelope</location>
    </subcellularLocation>
</comment>
<name>A0ABS2DTU8_9BURK</name>
<dbReference type="SMART" id="SM00079">
    <property type="entry name" value="PBPe"/>
    <property type="match status" value="1"/>
</dbReference>
<evidence type="ECO:0000313" key="8">
    <source>
        <dbReference type="EMBL" id="MBM6704775.1"/>
    </source>
</evidence>
<dbReference type="Pfam" id="PF00497">
    <property type="entry name" value="SBP_bac_3"/>
    <property type="match status" value="1"/>
</dbReference>
<gene>
    <name evidence="8" type="ORF">H6A60_09795</name>
</gene>
<evidence type="ECO:0000259" key="6">
    <source>
        <dbReference type="SMART" id="SM00062"/>
    </source>
</evidence>
<dbReference type="PROSITE" id="PS01039">
    <property type="entry name" value="SBP_BACTERIAL_3"/>
    <property type="match status" value="1"/>
</dbReference>
<dbReference type="CDD" id="cd13624">
    <property type="entry name" value="PBP2_Arg_Lys_His"/>
    <property type="match status" value="1"/>
</dbReference>
<keyword evidence="3 5" id="KW-0732">Signal</keyword>
<dbReference type="PANTHER" id="PTHR35936:SF38">
    <property type="entry name" value="GLUTAMINE-BINDING PERIPLASMIC PROTEIN"/>
    <property type="match status" value="1"/>
</dbReference>
<dbReference type="EMBL" id="JACJJC010000019">
    <property type="protein sequence ID" value="MBM6704775.1"/>
    <property type="molecule type" value="Genomic_DNA"/>
</dbReference>
<accession>A0ABS2DTU8</accession>
<dbReference type="SUPFAM" id="SSF53850">
    <property type="entry name" value="Periplasmic binding protein-like II"/>
    <property type="match status" value="1"/>
</dbReference>
<evidence type="ECO:0000256" key="5">
    <source>
        <dbReference type="SAM" id="SignalP"/>
    </source>
</evidence>
<evidence type="ECO:0000256" key="4">
    <source>
        <dbReference type="RuleBase" id="RU003744"/>
    </source>
</evidence>
<feature type="domain" description="Ionotropic glutamate receptor C-terminal" evidence="7">
    <location>
        <begin position="31"/>
        <end position="254"/>
    </location>
</feature>
<reference evidence="8 9" key="1">
    <citation type="journal article" date="2021" name="Sci. Rep.">
        <title>The distribution of antibiotic resistance genes in chicken gut microbiota commensals.</title>
        <authorList>
            <person name="Juricova H."/>
            <person name="Matiasovicova J."/>
            <person name="Kubasova T."/>
            <person name="Cejkova D."/>
            <person name="Rychlik I."/>
        </authorList>
    </citation>
    <scope>NUCLEOTIDE SEQUENCE [LARGE SCALE GENOMIC DNA]</scope>
    <source>
        <strain evidence="8 9">An829</strain>
    </source>
</reference>
<evidence type="ECO:0000256" key="2">
    <source>
        <dbReference type="ARBA" id="ARBA00010333"/>
    </source>
</evidence>
<feature type="signal peptide" evidence="5">
    <location>
        <begin position="1"/>
        <end position="28"/>
    </location>
</feature>